<sequence>MHLFIREACKTLRIIEMKNLIKKYLEESISPDEQERLKTWVQESDENRNLFEKEIIACDARSEFDFDTKVALERFNHSISQKRSASKVRRLNIIYRYAAVFIGICALGFISRALILDSGVKIENSIVTAESSQDVDAIVIKLADGTIQILDEDEEVGITDAQGNLVASKKDATLRFEKSSSSVTELVYNEITIPNGKKLKLELSDGSVVWLNSGTYFKFPQQFISSKKTRSVFLVGEAFFEIAKDKTLPFIVNAGELDVKVLGTKFNVSAYEANDAVATTLVEGSVSVCTDLVPEIKTVLVPNEQLRYNIQLKSMTKEIVEVTIYTAWMEGKLIINNLRFKEILRRLERRDDITIINKAKNLDNEMFRGAFKNESVEEILQTMAISTPFNYSINNKIITITNK</sequence>
<dbReference type="Pfam" id="PF04773">
    <property type="entry name" value="FecR"/>
    <property type="match status" value="1"/>
</dbReference>
<comment type="caution">
    <text evidence="4">The sequence shown here is derived from an EMBL/GenBank/DDBJ whole genome shotgun (WGS) entry which is preliminary data.</text>
</comment>
<evidence type="ECO:0000259" key="2">
    <source>
        <dbReference type="Pfam" id="PF04773"/>
    </source>
</evidence>
<dbReference type="Gene3D" id="2.60.120.1440">
    <property type="match status" value="1"/>
</dbReference>
<name>A0A5C7BCJ2_9FLAO</name>
<dbReference type="GO" id="GO:0016989">
    <property type="term" value="F:sigma factor antagonist activity"/>
    <property type="evidence" value="ECO:0007669"/>
    <property type="project" value="TreeGrafter"/>
</dbReference>
<dbReference type="Pfam" id="PF16344">
    <property type="entry name" value="FecR_C"/>
    <property type="match status" value="1"/>
</dbReference>
<reference evidence="4 5" key="1">
    <citation type="submission" date="2019-08" db="EMBL/GenBank/DDBJ databases">
        <title>Genome of Psychroserpens burtonensis ACAM 167.</title>
        <authorList>
            <person name="Bowman J.P."/>
        </authorList>
    </citation>
    <scope>NUCLEOTIDE SEQUENCE [LARGE SCALE GENOMIC DNA]</scope>
    <source>
        <strain evidence="4 5">ACAM 167</strain>
    </source>
</reference>
<dbReference type="Proteomes" id="UP000321938">
    <property type="component" value="Unassembled WGS sequence"/>
</dbReference>
<keyword evidence="1" id="KW-0472">Membrane</keyword>
<dbReference type="EMBL" id="VOSB01000016">
    <property type="protein sequence ID" value="TXE16685.1"/>
    <property type="molecule type" value="Genomic_DNA"/>
</dbReference>
<dbReference type="AlphaFoldDB" id="A0A5C7BCJ2"/>
<dbReference type="FunFam" id="2.60.120.1440:FF:000001">
    <property type="entry name" value="Putative anti-sigma factor"/>
    <property type="match status" value="1"/>
</dbReference>
<evidence type="ECO:0000313" key="4">
    <source>
        <dbReference type="EMBL" id="TXE16685.1"/>
    </source>
</evidence>
<feature type="domain" description="FecR protein" evidence="2">
    <location>
        <begin position="191"/>
        <end position="286"/>
    </location>
</feature>
<dbReference type="InterPro" id="IPR006860">
    <property type="entry name" value="FecR"/>
</dbReference>
<evidence type="ECO:0000259" key="3">
    <source>
        <dbReference type="Pfam" id="PF16344"/>
    </source>
</evidence>
<organism evidence="4 5">
    <name type="scientific">Psychroserpens burtonensis</name>
    <dbReference type="NCBI Taxonomy" id="49278"/>
    <lineage>
        <taxon>Bacteria</taxon>
        <taxon>Pseudomonadati</taxon>
        <taxon>Bacteroidota</taxon>
        <taxon>Flavobacteriia</taxon>
        <taxon>Flavobacteriales</taxon>
        <taxon>Flavobacteriaceae</taxon>
        <taxon>Psychroserpens</taxon>
    </lineage>
</organism>
<dbReference type="InterPro" id="IPR032508">
    <property type="entry name" value="FecR_C"/>
</dbReference>
<keyword evidence="1" id="KW-0812">Transmembrane</keyword>
<dbReference type="PANTHER" id="PTHR30273:SF2">
    <property type="entry name" value="PROTEIN FECR"/>
    <property type="match status" value="1"/>
</dbReference>
<dbReference type="InterPro" id="IPR012373">
    <property type="entry name" value="Ferrdict_sens_TM"/>
</dbReference>
<dbReference type="Gene3D" id="3.55.50.30">
    <property type="match status" value="1"/>
</dbReference>
<keyword evidence="1" id="KW-1133">Transmembrane helix</keyword>
<protein>
    <submittedName>
        <fullName evidence="4">DUF4974 domain-containing protein</fullName>
    </submittedName>
</protein>
<keyword evidence="5" id="KW-1185">Reference proteome</keyword>
<dbReference type="PANTHER" id="PTHR30273">
    <property type="entry name" value="PERIPLASMIC SIGNAL SENSOR AND SIGMA FACTOR ACTIVATOR FECR-RELATED"/>
    <property type="match status" value="1"/>
</dbReference>
<evidence type="ECO:0000256" key="1">
    <source>
        <dbReference type="SAM" id="Phobius"/>
    </source>
</evidence>
<evidence type="ECO:0000313" key="5">
    <source>
        <dbReference type="Proteomes" id="UP000321938"/>
    </source>
</evidence>
<dbReference type="STRING" id="1123037.GCA_000425305_02303"/>
<dbReference type="OrthoDB" id="704021at2"/>
<proteinExistence type="predicted"/>
<gene>
    <name evidence="4" type="ORF">ES692_11510</name>
</gene>
<feature type="domain" description="Protein FecR C-terminal" evidence="3">
    <location>
        <begin position="332"/>
        <end position="400"/>
    </location>
</feature>
<feature type="transmembrane region" description="Helical" evidence="1">
    <location>
        <begin position="93"/>
        <end position="115"/>
    </location>
</feature>
<accession>A0A5C7BCJ2</accession>